<accession>A0ACC2P866</accession>
<dbReference type="Proteomes" id="UP001239111">
    <property type="component" value="Chromosome 2"/>
</dbReference>
<evidence type="ECO:0000313" key="1">
    <source>
        <dbReference type="EMBL" id="KAJ8679626.1"/>
    </source>
</evidence>
<gene>
    <name evidence="1" type="ORF">QAD02_015413</name>
</gene>
<organism evidence="1 2">
    <name type="scientific">Eretmocerus hayati</name>
    <dbReference type="NCBI Taxonomy" id="131215"/>
    <lineage>
        <taxon>Eukaryota</taxon>
        <taxon>Metazoa</taxon>
        <taxon>Ecdysozoa</taxon>
        <taxon>Arthropoda</taxon>
        <taxon>Hexapoda</taxon>
        <taxon>Insecta</taxon>
        <taxon>Pterygota</taxon>
        <taxon>Neoptera</taxon>
        <taxon>Endopterygota</taxon>
        <taxon>Hymenoptera</taxon>
        <taxon>Apocrita</taxon>
        <taxon>Proctotrupomorpha</taxon>
        <taxon>Chalcidoidea</taxon>
        <taxon>Aphelinidae</taxon>
        <taxon>Aphelininae</taxon>
        <taxon>Eretmocerus</taxon>
    </lineage>
</organism>
<sequence length="377" mass="43602">MSILINKYLEILLKILGFWHKGSNSLGPAIMMSTLITTFPFQCWKAYSMLNNPLLLMDILSDILAELLIFIKFFAMWAKKKEIEELLGQIDRDWSKDGIPSEWKKNAHLCNIFCKFDLALYLGAVIFYYPDIINKYLNMPIENRLMMLQSQYPFAYQASPTYELLNLLQIIQAWLVIFVDTLSKSLLVAYILHVSARIHLLKNLLEEYSESCMDYSKYESVTSNNLRHVIQEHLNILLLVRKVDSIYSYVCLFQIAFSSIIICVTGFVVVTALESADFLLMVKFVLFILAMLWQAFTFCMIGQYLCNKGESIVNMLYDSYWYRSNPRQIKSMIVILATAQKPLILRGGNIFEISISTFAQIVKSSFSYLSVLRAAYD</sequence>
<protein>
    <submittedName>
        <fullName evidence="1">Uncharacterized protein</fullName>
    </submittedName>
</protein>
<proteinExistence type="predicted"/>
<name>A0ACC2P866_9HYME</name>
<reference evidence="1" key="1">
    <citation type="submission" date="2023-04" db="EMBL/GenBank/DDBJ databases">
        <title>A chromosome-level genome assembly of the parasitoid wasp Eretmocerus hayati.</title>
        <authorList>
            <person name="Zhong Y."/>
            <person name="Liu S."/>
            <person name="Liu Y."/>
        </authorList>
    </citation>
    <scope>NUCLEOTIDE SEQUENCE</scope>
    <source>
        <strain evidence="1">ZJU_SS_LIU_2023</strain>
    </source>
</reference>
<comment type="caution">
    <text evidence="1">The sequence shown here is derived from an EMBL/GenBank/DDBJ whole genome shotgun (WGS) entry which is preliminary data.</text>
</comment>
<evidence type="ECO:0000313" key="2">
    <source>
        <dbReference type="Proteomes" id="UP001239111"/>
    </source>
</evidence>
<keyword evidence="2" id="KW-1185">Reference proteome</keyword>
<dbReference type="EMBL" id="CM056742">
    <property type="protein sequence ID" value="KAJ8679626.1"/>
    <property type="molecule type" value="Genomic_DNA"/>
</dbReference>